<dbReference type="PROSITE" id="PS50994">
    <property type="entry name" value="INTEGRASE"/>
    <property type="match status" value="1"/>
</dbReference>
<dbReference type="Gene3D" id="3.30.420.10">
    <property type="entry name" value="Ribonuclease H-like superfamily/Ribonuclease H"/>
    <property type="match status" value="1"/>
</dbReference>
<protein>
    <recommendedName>
        <fullName evidence="1">Integrase catalytic domain-containing protein</fullName>
    </recommendedName>
</protein>
<evidence type="ECO:0000313" key="3">
    <source>
        <dbReference type="Proteomes" id="UP000308114"/>
    </source>
</evidence>
<dbReference type="InterPro" id="IPR001584">
    <property type="entry name" value="Integrase_cat-core"/>
</dbReference>
<reference evidence="2 3" key="1">
    <citation type="submission" date="2018-01" db="EMBL/GenBank/DDBJ databases">
        <title>Bacillales members from the olive rhizosphere are effective biological control agents against Verticillium dahliae.</title>
        <authorList>
            <person name="Gomez-Lama C."/>
            <person name="Legarda G."/>
            <person name="Ruano-Rosa D."/>
            <person name="Pizarro-Tobias P."/>
            <person name="Valverde-Corredor A."/>
            <person name="Niqui J.L."/>
            <person name="Trivino J.C."/>
            <person name="Roca A."/>
            <person name="Mercado-Blanco J."/>
        </authorList>
    </citation>
    <scope>NUCLEOTIDE SEQUENCE [LARGE SCALE GENOMIC DNA]</scope>
    <source>
        <strain evidence="2 3">PIC167</strain>
    </source>
</reference>
<proteinExistence type="predicted"/>
<dbReference type="SUPFAM" id="SSF53098">
    <property type="entry name" value="Ribonuclease H-like"/>
    <property type="match status" value="1"/>
</dbReference>
<gene>
    <name evidence="2" type="ORF">C1I60_19350</name>
</gene>
<dbReference type="AlphaFoldDB" id="A0A4U2PSY5"/>
<comment type="caution">
    <text evidence="2">The sequence shown here is derived from an EMBL/GenBank/DDBJ whole genome shotgun (WGS) entry which is preliminary data.</text>
</comment>
<feature type="domain" description="Integrase catalytic" evidence="1">
    <location>
        <begin position="310"/>
        <end position="517"/>
    </location>
</feature>
<dbReference type="InterPro" id="IPR036397">
    <property type="entry name" value="RNaseH_sf"/>
</dbReference>
<evidence type="ECO:0000259" key="1">
    <source>
        <dbReference type="PROSITE" id="PS50994"/>
    </source>
</evidence>
<dbReference type="GO" id="GO:0015074">
    <property type="term" value="P:DNA integration"/>
    <property type="evidence" value="ECO:0007669"/>
    <property type="project" value="InterPro"/>
</dbReference>
<dbReference type="EMBL" id="PNXQ01000016">
    <property type="protein sequence ID" value="TKH41510.1"/>
    <property type="molecule type" value="Genomic_DNA"/>
</dbReference>
<organism evidence="2 3">
    <name type="scientific">Paenibacillus terrae</name>
    <dbReference type="NCBI Taxonomy" id="159743"/>
    <lineage>
        <taxon>Bacteria</taxon>
        <taxon>Bacillati</taxon>
        <taxon>Bacillota</taxon>
        <taxon>Bacilli</taxon>
        <taxon>Bacillales</taxon>
        <taxon>Paenibacillaceae</taxon>
        <taxon>Paenibacillus</taxon>
    </lineage>
</organism>
<dbReference type="GO" id="GO:0003676">
    <property type="term" value="F:nucleic acid binding"/>
    <property type="evidence" value="ECO:0007669"/>
    <property type="project" value="InterPro"/>
</dbReference>
<sequence>MKNPLAIKEGFDMSTEIYLNTVLALWDGGNKEEDLVEPILYRVLWVQQTEDIVVMIDTKQEEKGHAPIPEFFSYLALQTDIEDRQIQVTSLVVPKVNLADTQISEKDLKIRDERWEYIRRLVQKENIPHIFNKKMRGKLMTELHHQTGVSKAWMWHNLRRYWQRGMVENTLLPDFNRCGGRGKERAGTGRKLGRPNAESRLDEDLEGINITEEIKRYFRISITKWYNKREKRTLLEVYELMLERFFLDGYELVEGKQVAILKPRHLRPTFRQFQYFFYKENDVKETYLKREGQRRFNIRYRETEGHLKYRDFGPGSAYQIDSTVADIYVVSRLNRKWVIGRPVIYMVTDAFSSLITGLYVGLEGPSWVGAMLALENAGSNKVNYCKQFDIDISEEEWPAMGLPEILTTDRGTEYTSQYPKHLKKTLNVELEPLPPFRPDWKPIVEKTFDLIQGLYVKWIPGAVIEREKERGETDYRSKAVLDLYEFETILIECVRYHNKRYLPSYERSPAMVEDELKLDCQQ</sequence>
<evidence type="ECO:0000313" key="2">
    <source>
        <dbReference type="EMBL" id="TKH41510.1"/>
    </source>
</evidence>
<dbReference type="Proteomes" id="UP000308114">
    <property type="component" value="Unassembled WGS sequence"/>
</dbReference>
<name>A0A4U2PSY5_9BACL</name>
<accession>A0A4U2PSY5</accession>
<dbReference type="InterPro" id="IPR012337">
    <property type="entry name" value="RNaseH-like_sf"/>
</dbReference>